<sequence length="79" mass="9290">MNKQRASLQFMHFVVAQTIYRYGDQLKMCKCAALLVADLKIILSEKSLYQLYIWYGYDGTPDGVRKLVRPNARRHLFSF</sequence>
<reference evidence="3" key="2">
    <citation type="submission" date="2016-06" db="UniProtKB">
        <authorList>
            <consortium name="WormBaseParasite"/>
        </authorList>
    </citation>
    <scope>IDENTIFICATION</scope>
</reference>
<proteinExistence type="predicted"/>
<accession>A0A183I088</accession>
<organism evidence="3">
    <name type="scientific">Onchocerca flexuosa</name>
    <dbReference type="NCBI Taxonomy" id="387005"/>
    <lineage>
        <taxon>Eukaryota</taxon>
        <taxon>Metazoa</taxon>
        <taxon>Ecdysozoa</taxon>
        <taxon>Nematoda</taxon>
        <taxon>Chromadorea</taxon>
        <taxon>Rhabditida</taxon>
        <taxon>Spirurina</taxon>
        <taxon>Spiruromorpha</taxon>
        <taxon>Filarioidea</taxon>
        <taxon>Onchocercidae</taxon>
        <taxon>Onchocerca</taxon>
    </lineage>
</organism>
<dbReference type="EMBL" id="KZ269987">
    <property type="protein sequence ID" value="OZC10286.1"/>
    <property type="molecule type" value="Genomic_DNA"/>
</dbReference>
<name>A0A183I088_9BILA</name>
<dbReference type="Proteomes" id="UP000242913">
    <property type="component" value="Unassembled WGS sequence"/>
</dbReference>
<dbReference type="AlphaFoldDB" id="A0A183I088"/>
<keyword evidence="2" id="KW-1185">Reference proteome</keyword>
<protein>
    <submittedName>
        <fullName evidence="3">Nitroreductase domain-containing protein</fullName>
    </submittedName>
</protein>
<evidence type="ECO:0000313" key="2">
    <source>
        <dbReference type="Proteomes" id="UP000242913"/>
    </source>
</evidence>
<evidence type="ECO:0000313" key="3">
    <source>
        <dbReference type="WBParaSite" id="OFLC_0001315101-mRNA-1"/>
    </source>
</evidence>
<reference evidence="1 2" key="1">
    <citation type="submission" date="2015-12" db="EMBL/GenBank/DDBJ databases">
        <title>Draft genome of the nematode, Onchocerca flexuosa.</title>
        <authorList>
            <person name="Mitreva M."/>
        </authorList>
    </citation>
    <scope>NUCLEOTIDE SEQUENCE [LARGE SCALE GENOMIC DNA]</scope>
    <source>
        <strain evidence="1">Red Deer</strain>
    </source>
</reference>
<gene>
    <name evidence="1" type="ORF">X798_02593</name>
</gene>
<dbReference type="WBParaSite" id="OFLC_0001315101-mRNA-1">
    <property type="protein sequence ID" value="OFLC_0001315101-mRNA-1"/>
    <property type="gene ID" value="OFLC_0001315101"/>
</dbReference>
<evidence type="ECO:0000313" key="1">
    <source>
        <dbReference type="EMBL" id="OZC10286.1"/>
    </source>
</evidence>